<dbReference type="GeneTree" id="ENSGT00390000010089"/>
<dbReference type="GO" id="GO:0006487">
    <property type="term" value="P:protein N-linked glycosylation"/>
    <property type="evidence" value="ECO:0007669"/>
    <property type="project" value="UniProtKB-UniRule"/>
</dbReference>
<name>F7AQV0_CIOIN</name>
<evidence type="ECO:0000256" key="3">
    <source>
        <dbReference type="ARBA" id="ARBA00022692"/>
    </source>
</evidence>
<keyword evidence="4 6" id="KW-1133">Transmembrane helix</keyword>
<dbReference type="PANTHER" id="PTHR13636">
    <property type="entry name" value="TRANSMEMBRANE PROTEIN 258"/>
    <property type="match status" value="1"/>
</dbReference>
<accession>F7AQV0</accession>
<dbReference type="OMA" id="MERYVGP"/>
<reference evidence="7" key="3">
    <citation type="submission" date="2025-09" db="UniProtKB">
        <authorList>
            <consortium name="Ensembl"/>
        </authorList>
    </citation>
    <scope>IDENTIFICATION</scope>
</reference>
<proteinExistence type="inferred from homology"/>
<dbReference type="HOGENOM" id="CLU_180449_0_0_1"/>
<comment type="similarity">
    <text evidence="2 6">Belongs to the OST5 family.</text>
</comment>
<dbReference type="InParanoid" id="F7AQV0"/>
<evidence type="ECO:0000313" key="8">
    <source>
        <dbReference type="Proteomes" id="UP000008144"/>
    </source>
</evidence>
<dbReference type="GO" id="GO:0034976">
    <property type="term" value="P:response to endoplasmic reticulum stress"/>
    <property type="evidence" value="ECO:0000318"/>
    <property type="project" value="GO_Central"/>
</dbReference>
<comment type="subcellular location">
    <subcellularLocation>
        <location evidence="1 6">Membrane</location>
        <topology evidence="1 6">Multi-pass membrane protein</topology>
    </subcellularLocation>
</comment>
<comment type="subunit">
    <text evidence="6">Component of the oligosaccharyltransferase (OST) complex.</text>
</comment>
<evidence type="ECO:0000256" key="1">
    <source>
        <dbReference type="ARBA" id="ARBA00004141"/>
    </source>
</evidence>
<dbReference type="AlphaFoldDB" id="F7AQV0"/>
<dbReference type="Proteomes" id="UP000008144">
    <property type="component" value="Unassembled WGS sequence"/>
</dbReference>
<evidence type="ECO:0000256" key="6">
    <source>
        <dbReference type="RuleBase" id="RU367008"/>
    </source>
</evidence>
<feature type="transmembrane region" description="Helical" evidence="6">
    <location>
        <begin position="20"/>
        <end position="46"/>
    </location>
</feature>
<dbReference type="InterPro" id="IPR007915">
    <property type="entry name" value="TMEM258/Ost5"/>
</dbReference>
<keyword evidence="3 6" id="KW-0812">Transmembrane</keyword>
<dbReference type="GO" id="GO:0008250">
    <property type="term" value="C:oligosaccharyltransferase complex"/>
    <property type="evidence" value="ECO:0007669"/>
    <property type="project" value="UniProtKB-UniRule"/>
</dbReference>
<dbReference type="STRING" id="7719.ENSCINP00000022119"/>
<dbReference type="GO" id="GO:0062062">
    <property type="term" value="F:oligosaccharyltransferase complex binding"/>
    <property type="evidence" value="ECO:0000318"/>
    <property type="project" value="GO_Central"/>
</dbReference>
<evidence type="ECO:0000313" key="7">
    <source>
        <dbReference type="Ensembl" id="ENSCINP00000022119.2"/>
    </source>
</evidence>
<feature type="transmembrane region" description="Helical" evidence="6">
    <location>
        <begin position="58"/>
        <end position="81"/>
    </location>
</feature>
<reference evidence="8" key="1">
    <citation type="journal article" date="2002" name="Science">
        <title>The draft genome of Ciona intestinalis: insights into chordate and vertebrate origins.</title>
        <authorList>
            <person name="Dehal P."/>
            <person name="Satou Y."/>
            <person name="Campbell R.K."/>
            <person name="Chapman J."/>
            <person name="Degnan B."/>
            <person name="De Tomaso A."/>
            <person name="Davidson B."/>
            <person name="Di Gregorio A."/>
            <person name="Gelpke M."/>
            <person name="Goodstein D.M."/>
            <person name="Harafuji N."/>
            <person name="Hastings K.E."/>
            <person name="Ho I."/>
            <person name="Hotta K."/>
            <person name="Huang W."/>
            <person name="Kawashima T."/>
            <person name="Lemaire P."/>
            <person name="Martinez D."/>
            <person name="Meinertzhagen I.A."/>
            <person name="Necula S."/>
            <person name="Nonaka M."/>
            <person name="Putnam N."/>
            <person name="Rash S."/>
            <person name="Saiga H."/>
            <person name="Satake M."/>
            <person name="Terry A."/>
            <person name="Yamada L."/>
            <person name="Wang H.G."/>
            <person name="Awazu S."/>
            <person name="Azumi K."/>
            <person name="Boore J."/>
            <person name="Branno M."/>
            <person name="Chin-Bow S."/>
            <person name="DeSantis R."/>
            <person name="Doyle S."/>
            <person name="Francino P."/>
            <person name="Keys D.N."/>
            <person name="Haga S."/>
            <person name="Hayashi H."/>
            <person name="Hino K."/>
            <person name="Imai K.S."/>
            <person name="Inaba K."/>
            <person name="Kano S."/>
            <person name="Kobayashi K."/>
            <person name="Kobayashi M."/>
            <person name="Lee B.I."/>
            <person name="Makabe K.W."/>
            <person name="Manohar C."/>
            <person name="Matassi G."/>
            <person name="Medina M."/>
            <person name="Mochizuki Y."/>
            <person name="Mount S."/>
            <person name="Morishita T."/>
            <person name="Miura S."/>
            <person name="Nakayama A."/>
            <person name="Nishizaka S."/>
            <person name="Nomoto H."/>
            <person name="Ohta F."/>
            <person name="Oishi K."/>
            <person name="Rigoutsos I."/>
            <person name="Sano M."/>
            <person name="Sasaki A."/>
            <person name="Sasakura Y."/>
            <person name="Shoguchi E."/>
            <person name="Shin-i T."/>
            <person name="Spagnuolo A."/>
            <person name="Stainier D."/>
            <person name="Suzuki M.M."/>
            <person name="Tassy O."/>
            <person name="Takatori N."/>
            <person name="Tokuoka M."/>
            <person name="Yagi K."/>
            <person name="Yoshizaki F."/>
            <person name="Wada S."/>
            <person name="Zhang C."/>
            <person name="Hyatt P.D."/>
            <person name="Larimer F."/>
            <person name="Detter C."/>
            <person name="Doggett N."/>
            <person name="Glavina T."/>
            <person name="Hawkins T."/>
            <person name="Richardson P."/>
            <person name="Lucas S."/>
            <person name="Kohara Y."/>
            <person name="Levine M."/>
            <person name="Satoh N."/>
            <person name="Rokhsar D.S."/>
        </authorList>
    </citation>
    <scope>NUCLEOTIDE SEQUENCE [LARGE SCALE GENOMIC DNA]</scope>
</reference>
<dbReference type="GO" id="GO:0005789">
    <property type="term" value="C:endoplasmic reticulum membrane"/>
    <property type="evidence" value="ECO:0000318"/>
    <property type="project" value="GO_Central"/>
</dbReference>
<dbReference type="FunCoup" id="F7AQV0">
    <property type="interactions" value="63"/>
</dbReference>
<reference evidence="7" key="2">
    <citation type="submission" date="2025-08" db="UniProtKB">
        <authorList>
            <consortium name="Ensembl"/>
        </authorList>
    </citation>
    <scope>IDENTIFICATION</scope>
</reference>
<organism evidence="7 8">
    <name type="scientific">Ciona intestinalis</name>
    <name type="common">Transparent sea squirt</name>
    <name type="synonym">Ascidia intestinalis</name>
    <dbReference type="NCBI Taxonomy" id="7719"/>
    <lineage>
        <taxon>Eukaryota</taxon>
        <taxon>Metazoa</taxon>
        <taxon>Chordata</taxon>
        <taxon>Tunicata</taxon>
        <taxon>Ascidiacea</taxon>
        <taxon>Phlebobranchia</taxon>
        <taxon>Cionidae</taxon>
        <taxon>Ciona</taxon>
    </lineage>
</organism>
<keyword evidence="5 6" id="KW-0472">Membrane</keyword>
<comment type="function">
    <text evidence="6">Subunit of the oligosaccharyl transferase (OST) complex that catalyzes the initial transfer of a defined glycan (Glc(3)Man(9)GlcNAc(2) in eukaryotes) from the lipid carrier dolichol-pyrophosphate to an asparagine residue within an Asn-X-Ser/Thr consensus motif in nascent polypeptide chains, the first step in protein N-glycosylation. N-glycosylation occurs cotranslationally and the complex associates with the Sec61 complex at the channel-forming translocon complex that mediates protein translocation across the endoplasmic reticulum (ER). All subunits are required for a maximal enzyme activity.</text>
</comment>
<dbReference type="Ensembl" id="ENSCINT00000022365.2">
    <property type="protein sequence ID" value="ENSCINP00000022119.2"/>
    <property type="gene ID" value="ENSCING00000011616.2"/>
</dbReference>
<evidence type="ECO:0000256" key="2">
    <source>
        <dbReference type="ARBA" id="ARBA00009825"/>
    </source>
</evidence>
<keyword evidence="8" id="KW-1185">Reference proteome</keyword>
<protein>
    <recommendedName>
        <fullName evidence="6">Dolichyl-diphosphooligosaccharide-protein glycosyltransferase subunit TMEM258</fullName>
    </recommendedName>
    <alternativeName>
        <fullName evidence="6">Transmembrane protein 258</fullName>
    </alternativeName>
</protein>
<dbReference type="Pfam" id="PF05251">
    <property type="entry name" value="Ost5"/>
    <property type="match status" value="1"/>
</dbReference>
<sequence>MDVALDLANMSRYISPVNPAIYPHLTLILLGIGLFFTAWFFVYEVTSTKYTRDFHKEVLMAMVGSFFNGFGILFLLLWVGIFV</sequence>
<evidence type="ECO:0000256" key="5">
    <source>
        <dbReference type="ARBA" id="ARBA00023136"/>
    </source>
</evidence>
<evidence type="ECO:0000256" key="4">
    <source>
        <dbReference type="ARBA" id="ARBA00022989"/>
    </source>
</evidence>